<dbReference type="InterPro" id="IPR042099">
    <property type="entry name" value="ANL_N_sf"/>
</dbReference>
<reference evidence="3 4" key="1">
    <citation type="journal article" date="2011" name="J. Bacteriol.">
        <title>Complete genome sequence of Metallosphaera cuprina, a metal sulfide-oxidizing archaeon from a hot spring.</title>
        <authorList>
            <person name="Liu L.J."/>
            <person name="You X.Y."/>
            <person name="Zheng H."/>
            <person name="Wang S."/>
            <person name="Jiang C.Y."/>
            <person name="Liu S.J."/>
        </authorList>
    </citation>
    <scope>NUCLEOTIDE SEQUENCE [LARGE SCALE GENOMIC DNA]</scope>
    <source>
        <strain evidence="3 4">Ar-4</strain>
    </source>
</reference>
<dbReference type="OrthoDB" id="193284at2157"/>
<dbReference type="Gene3D" id="3.40.50.12780">
    <property type="entry name" value="N-terminal domain of ligase-like"/>
    <property type="match status" value="1"/>
</dbReference>
<evidence type="ECO:0000313" key="4">
    <source>
        <dbReference type="Proteomes" id="UP000007812"/>
    </source>
</evidence>
<feature type="domain" description="AMP-dependent synthetase/ligase" evidence="1">
    <location>
        <begin position="22"/>
        <end position="104"/>
    </location>
</feature>
<dbReference type="Proteomes" id="UP000007812">
    <property type="component" value="Chromosome"/>
</dbReference>
<feature type="domain" description="AMP-binding enzyme C-terminal" evidence="2">
    <location>
        <begin position="383"/>
        <end position="450"/>
    </location>
</feature>
<dbReference type="STRING" id="1006006.Mcup_0614"/>
<proteinExistence type="predicted"/>
<dbReference type="RefSeq" id="WP_013737217.1">
    <property type="nucleotide sequence ID" value="NC_015435.1"/>
</dbReference>
<dbReference type="Pfam" id="PF00501">
    <property type="entry name" value="AMP-binding"/>
    <property type="match status" value="2"/>
</dbReference>
<dbReference type="PANTHER" id="PTHR24096">
    <property type="entry name" value="LONG-CHAIN-FATTY-ACID--COA LIGASE"/>
    <property type="match status" value="1"/>
</dbReference>
<dbReference type="GeneID" id="10492805"/>
<sequence>MSIGKVLEKWSKEIPNGYLIPEKLTYEQAADRVSRLASSISEGSVVAHFMFNSIDSVLTYIAGFWAGAKVVAIDPLTSSEDLRFILEDSSPDVIFTDDETQKREREVLKDFRSVIPSFNSEMRINARDYEDRTPGLSYYYAGIAGRTMEVIHSGLRVELNNRVLYETIGLNRISTVLTVPIAHVLGNSVLGVTLESGGELVPIKKFDPIEVSNLINKYSMNFLATVPMVYDSLIESGHGLSSLKVCISTAAPLFPKTINGFREKFNKNIVQQYGFTEGLVLTVQPLDVNDVITIGKPMKGVEIKVVKEDKTLSKPGETGELWVKAPWLMLGYSDESENSLVWEDGWLKTGDLVSFDERGLLYFKGVKKRMLKYKGYPIFPRDLELMLMSHPGVKEARVYGEDAGNMGQQPVANVVVKDGYRIKEDELLNYVNSRVAFYKRLKRINFVNRLD</sequence>
<dbReference type="Gene3D" id="3.30.300.30">
    <property type="match status" value="1"/>
</dbReference>
<dbReference type="SUPFAM" id="SSF56801">
    <property type="entry name" value="Acetyl-CoA synthetase-like"/>
    <property type="match status" value="1"/>
</dbReference>
<dbReference type="GO" id="GO:0016405">
    <property type="term" value="F:CoA-ligase activity"/>
    <property type="evidence" value="ECO:0007669"/>
    <property type="project" value="TreeGrafter"/>
</dbReference>
<dbReference type="AlphaFoldDB" id="F4G129"/>
<gene>
    <name evidence="3" type="ordered locus">Mcup_0614</name>
</gene>
<evidence type="ECO:0000259" key="2">
    <source>
        <dbReference type="Pfam" id="PF13193"/>
    </source>
</evidence>
<evidence type="ECO:0000313" key="3">
    <source>
        <dbReference type="EMBL" id="AEB94719.1"/>
    </source>
</evidence>
<accession>F4G129</accession>
<keyword evidence="4" id="KW-1185">Reference proteome</keyword>
<dbReference type="eggNOG" id="arCOG00857">
    <property type="taxonomic scope" value="Archaea"/>
</dbReference>
<dbReference type="KEGG" id="mcn:Mcup_0614"/>
<protein>
    <submittedName>
        <fullName evidence="3">AMP-dependent synthetase and ligase</fullName>
    </submittedName>
</protein>
<feature type="domain" description="AMP-dependent synthetase/ligase" evidence="1">
    <location>
        <begin position="175"/>
        <end position="332"/>
    </location>
</feature>
<evidence type="ECO:0000259" key="1">
    <source>
        <dbReference type="Pfam" id="PF00501"/>
    </source>
</evidence>
<keyword evidence="3" id="KW-0436">Ligase</keyword>
<organism evidence="3 4">
    <name type="scientific">Metallosphaera cuprina (strain Ar-4)</name>
    <dbReference type="NCBI Taxonomy" id="1006006"/>
    <lineage>
        <taxon>Archaea</taxon>
        <taxon>Thermoproteota</taxon>
        <taxon>Thermoprotei</taxon>
        <taxon>Sulfolobales</taxon>
        <taxon>Sulfolobaceae</taxon>
        <taxon>Metallosphaera</taxon>
    </lineage>
</organism>
<dbReference type="InterPro" id="IPR045851">
    <property type="entry name" value="AMP-bd_C_sf"/>
</dbReference>
<dbReference type="InterPro" id="IPR025110">
    <property type="entry name" value="AMP-bd_C"/>
</dbReference>
<dbReference type="EMBL" id="CP002656">
    <property type="protein sequence ID" value="AEB94719.1"/>
    <property type="molecule type" value="Genomic_DNA"/>
</dbReference>
<dbReference type="InterPro" id="IPR000873">
    <property type="entry name" value="AMP-dep_synth/lig_dom"/>
</dbReference>
<dbReference type="HOGENOM" id="CLU_000022_59_0_2"/>
<dbReference type="Pfam" id="PF13193">
    <property type="entry name" value="AMP-binding_C"/>
    <property type="match status" value="1"/>
</dbReference>
<name>F4G129_METCR</name>
<dbReference type="PATRIC" id="fig|1006006.8.peg.615"/>